<feature type="domain" description="Glutamine amidotransferase" evidence="14">
    <location>
        <begin position="14"/>
        <end position="216"/>
    </location>
</feature>
<evidence type="ECO:0000256" key="6">
    <source>
        <dbReference type="ARBA" id="ARBA00022801"/>
    </source>
</evidence>
<keyword evidence="5 12" id="KW-0028">Amino-acid biosynthesis</keyword>
<dbReference type="SUPFAM" id="SSF52317">
    <property type="entry name" value="Class I glutamine amidotransferase-like"/>
    <property type="match status" value="1"/>
</dbReference>
<dbReference type="Gene3D" id="3.40.50.880">
    <property type="match status" value="1"/>
</dbReference>
<evidence type="ECO:0000256" key="9">
    <source>
        <dbReference type="ARBA" id="ARBA00023239"/>
    </source>
</evidence>
<evidence type="ECO:0000313" key="18">
    <source>
        <dbReference type="Proteomes" id="UP000241618"/>
    </source>
</evidence>
<dbReference type="GO" id="GO:0000107">
    <property type="term" value="F:imidazoleglycerol-phosphate synthase activity"/>
    <property type="evidence" value="ECO:0007669"/>
    <property type="project" value="UniProtKB-UniRule"/>
</dbReference>
<comment type="function">
    <text evidence="12">IGPS catalyzes the conversion of PRFAR and glutamine to IGP, AICAR and glutamate. The HisH subunit catalyzes the hydrolysis of glutamine to glutamate and ammonia as part of the synthesis of IGP and AICAR. The resulting ammonia molecule is channeled to the active site of HisF.</text>
</comment>
<dbReference type="UniPathway" id="UPA00031">
    <property type="reaction ID" value="UER00010"/>
</dbReference>
<feature type="active site" evidence="12 13">
    <location>
        <position position="200"/>
    </location>
</feature>
<protein>
    <recommendedName>
        <fullName evidence="12">Imidazole glycerol phosphate synthase subunit HisH</fullName>
        <ecNumber evidence="12">4.3.2.10</ecNumber>
    </recommendedName>
    <alternativeName>
        <fullName evidence="12">IGP synthase glutaminase subunit</fullName>
        <ecNumber evidence="12">3.5.1.2</ecNumber>
    </alternativeName>
    <alternativeName>
        <fullName evidence="12">IGP synthase subunit HisH</fullName>
    </alternativeName>
    <alternativeName>
        <fullName evidence="12">ImGP synthase subunit HisH</fullName>
        <shortName evidence="12">IGPS subunit HisH</shortName>
    </alternativeName>
</protein>
<reference evidence="17 18" key="1">
    <citation type="submission" date="2018-03" db="EMBL/GenBank/DDBJ databases">
        <title>Whole genome sequencing of Histamine producing bacteria.</title>
        <authorList>
            <person name="Butler K."/>
        </authorList>
    </citation>
    <scope>NUCLEOTIDE SEQUENCE [LARGE SCALE GENOMIC DNA]</scope>
    <source>
        <strain evidence="16 18">FS-6.1</strain>
        <strain evidence="15 17">FS-6.2</strain>
    </source>
</reference>
<dbReference type="InterPro" id="IPR017926">
    <property type="entry name" value="GATASE"/>
</dbReference>
<dbReference type="GO" id="GO:0016829">
    <property type="term" value="F:lyase activity"/>
    <property type="evidence" value="ECO:0007669"/>
    <property type="project" value="UniProtKB-KW"/>
</dbReference>
<evidence type="ECO:0000256" key="11">
    <source>
        <dbReference type="ARBA" id="ARBA00049534"/>
    </source>
</evidence>
<evidence type="ECO:0000256" key="13">
    <source>
        <dbReference type="PIRSR" id="PIRSR000495-1"/>
    </source>
</evidence>
<dbReference type="InterPro" id="IPR010139">
    <property type="entry name" value="Imidazole-glycPsynth_HisH"/>
</dbReference>
<dbReference type="Proteomes" id="UP000241618">
    <property type="component" value="Unassembled WGS sequence"/>
</dbReference>
<keyword evidence="4 12" id="KW-0963">Cytoplasm</keyword>
<dbReference type="NCBIfam" id="TIGR01855">
    <property type="entry name" value="IMP_synth_hisH"/>
    <property type="match status" value="1"/>
</dbReference>
<keyword evidence="17" id="KW-1185">Reference proteome</keyword>
<dbReference type="AlphaFoldDB" id="A0A2T3JXU9"/>
<evidence type="ECO:0000256" key="3">
    <source>
        <dbReference type="ARBA" id="ARBA00011152"/>
    </source>
</evidence>
<evidence type="ECO:0000256" key="12">
    <source>
        <dbReference type="HAMAP-Rule" id="MF_00278"/>
    </source>
</evidence>
<evidence type="ECO:0000313" key="17">
    <source>
        <dbReference type="Proteomes" id="UP000241405"/>
    </source>
</evidence>
<comment type="subunit">
    <text evidence="3 12">Heterodimer of HisH and HisF.</text>
</comment>
<evidence type="ECO:0000256" key="4">
    <source>
        <dbReference type="ARBA" id="ARBA00022490"/>
    </source>
</evidence>
<keyword evidence="9 12" id="KW-0456">Lyase</keyword>
<sequence>MTAPSIANTDQRVVIIDTGCANVSSVRFAIERLGYQVQISKDPQVVLAADKLFLPGVGTASEAMHNLEQRDLIALVKQVTKPLLGICLGMQLLGKQSQEHGQNGSELVPCLGLCDAMVEKINAPELPLPHMGWNTITPQVNHPLFNNIPAGSYFYFVHSYAMPVFDHRDSQGGATIATTEYGQPFTAAVQNGNFYGVQFHPERSSKAGAQLIKNFLEL</sequence>
<dbReference type="GO" id="GO:0000105">
    <property type="term" value="P:L-histidine biosynthetic process"/>
    <property type="evidence" value="ECO:0007669"/>
    <property type="project" value="UniProtKB-UniRule"/>
</dbReference>
<dbReference type="PANTHER" id="PTHR42701">
    <property type="entry name" value="IMIDAZOLE GLYCEROL PHOSPHATE SYNTHASE SUBUNIT HISH"/>
    <property type="match status" value="1"/>
</dbReference>
<feature type="active site" description="Nucleophile" evidence="12 13">
    <location>
        <position position="87"/>
    </location>
</feature>
<comment type="catalytic activity">
    <reaction evidence="11 12">
        <text>L-glutamine + H2O = L-glutamate + NH4(+)</text>
        <dbReference type="Rhea" id="RHEA:15889"/>
        <dbReference type="ChEBI" id="CHEBI:15377"/>
        <dbReference type="ChEBI" id="CHEBI:28938"/>
        <dbReference type="ChEBI" id="CHEBI:29985"/>
        <dbReference type="ChEBI" id="CHEBI:58359"/>
        <dbReference type="EC" id="3.5.1.2"/>
    </reaction>
</comment>
<comment type="pathway">
    <text evidence="2 12">Amino-acid biosynthesis; L-histidine biosynthesis; L-histidine from 5-phospho-alpha-D-ribose 1-diphosphate: step 5/9.</text>
</comment>
<dbReference type="Proteomes" id="UP000241405">
    <property type="component" value="Unassembled WGS sequence"/>
</dbReference>
<dbReference type="GO" id="GO:0005737">
    <property type="term" value="C:cytoplasm"/>
    <property type="evidence" value="ECO:0007669"/>
    <property type="project" value="UniProtKB-SubCell"/>
</dbReference>
<proteinExistence type="inferred from homology"/>
<dbReference type="EMBL" id="PYMP01000001">
    <property type="protein sequence ID" value="PSU54234.1"/>
    <property type="molecule type" value="Genomic_DNA"/>
</dbReference>
<comment type="caution">
    <text evidence="16">The sequence shown here is derived from an EMBL/GenBank/DDBJ whole genome shotgun (WGS) entry which is preliminary data.</text>
</comment>
<name>A0A2T3JXU9_PHOPO</name>
<comment type="catalytic activity">
    <reaction evidence="10 12">
        <text>5-[(5-phospho-1-deoxy-D-ribulos-1-ylimino)methylamino]-1-(5-phospho-beta-D-ribosyl)imidazole-4-carboxamide + L-glutamine = D-erythro-1-(imidazol-4-yl)glycerol 3-phosphate + 5-amino-1-(5-phospho-beta-D-ribosyl)imidazole-4-carboxamide + L-glutamate + H(+)</text>
        <dbReference type="Rhea" id="RHEA:24793"/>
        <dbReference type="ChEBI" id="CHEBI:15378"/>
        <dbReference type="ChEBI" id="CHEBI:29985"/>
        <dbReference type="ChEBI" id="CHEBI:58278"/>
        <dbReference type="ChEBI" id="CHEBI:58359"/>
        <dbReference type="ChEBI" id="CHEBI:58475"/>
        <dbReference type="ChEBI" id="CHEBI:58525"/>
        <dbReference type="EC" id="4.3.2.10"/>
    </reaction>
</comment>
<dbReference type="PANTHER" id="PTHR42701:SF1">
    <property type="entry name" value="IMIDAZOLE GLYCEROL PHOSPHATE SYNTHASE SUBUNIT HISH"/>
    <property type="match status" value="1"/>
</dbReference>
<dbReference type="RefSeq" id="WP_107190313.1">
    <property type="nucleotide sequence ID" value="NZ_PYMN01000013.1"/>
</dbReference>
<evidence type="ECO:0000256" key="7">
    <source>
        <dbReference type="ARBA" id="ARBA00022962"/>
    </source>
</evidence>
<dbReference type="HAMAP" id="MF_00278">
    <property type="entry name" value="HisH"/>
    <property type="match status" value="1"/>
</dbReference>
<dbReference type="FunFam" id="3.40.50.880:FF:000009">
    <property type="entry name" value="Imidazole glycerol phosphate synthase subunit HisH"/>
    <property type="match status" value="1"/>
</dbReference>
<comment type="subcellular location">
    <subcellularLocation>
        <location evidence="1 12">Cytoplasm</location>
    </subcellularLocation>
</comment>
<evidence type="ECO:0000256" key="2">
    <source>
        <dbReference type="ARBA" id="ARBA00005091"/>
    </source>
</evidence>
<keyword evidence="7 12" id="KW-0315">Glutamine amidotransferase</keyword>
<evidence type="ECO:0000256" key="1">
    <source>
        <dbReference type="ARBA" id="ARBA00004496"/>
    </source>
</evidence>
<dbReference type="Pfam" id="PF00117">
    <property type="entry name" value="GATase"/>
    <property type="match status" value="1"/>
</dbReference>
<dbReference type="PIRSF" id="PIRSF000495">
    <property type="entry name" value="Amidotransf_hisH"/>
    <property type="match status" value="1"/>
</dbReference>
<gene>
    <name evidence="12 16" type="primary">hisH</name>
    <name evidence="16" type="ORF">C9J18_01750</name>
    <name evidence="15" type="ORF">CTM96_01860</name>
</gene>
<evidence type="ECO:0000256" key="5">
    <source>
        <dbReference type="ARBA" id="ARBA00022605"/>
    </source>
</evidence>
<dbReference type="GO" id="GO:0004359">
    <property type="term" value="F:glutaminase activity"/>
    <property type="evidence" value="ECO:0007669"/>
    <property type="project" value="UniProtKB-EC"/>
</dbReference>
<keyword evidence="6 12" id="KW-0378">Hydrolase</keyword>
<accession>A0A2T3JXU9</accession>
<dbReference type="PROSITE" id="PS51273">
    <property type="entry name" value="GATASE_TYPE_1"/>
    <property type="match status" value="1"/>
</dbReference>
<evidence type="ECO:0000313" key="15">
    <source>
        <dbReference type="EMBL" id="PSU27491.1"/>
    </source>
</evidence>
<evidence type="ECO:0000259" key="14">
    <source>
        <dbReference type="Pfam" id="PF00117"/>
    </source>
</evidence>
<keyword evidence="8 12" id="KW-0368">Histidine biosynthesis</keyword>
<dbReference type="EMBL" id="PYMO01000001">
    <property type="protein sequence ID" value="PSU27491.1"/>
    <property type="molecule type" value="Genomic_DNA"/>
</dbReference>
<feature type="active site" evidence="12 13">
    <location>
        <position position="202"/>
    </location>
</feature>
<dbReference type="InterPro" id="IPR029062">
    <property type="entry name" value="Class_I_gatase-like"/>
</dbReference>
<dbReference type="CDD" id="cd01748">
    <property type="entry name" value="GATase1_IGP_Synthase"/>
    <property type="match status" value="1"/>
</dbReference>
<organism evidence="16 18">
    <name type="scientific">Photobacterium phosphoreum</name>
    <dbReference type="NCBI Taxonomy" id="659"/>
    <lineage>
        <taxon>Bacteria</taxon>
        <taxon>Pseudomonadati</taxon>
        <taxon>Pseudomonadota</taxon>
        <taxon>Gammaproteobacteria</taxon>
        <taxon>Vibrionales</taxon>
        <taxon>Vibrionaceae</taxon>
        <taxon>Photobacterium</taxon>
    </lineage>
</organism>
<evidence type="ECO:0000313" key="16">
    <source>
        <dbReference type="EMBL" id="PSU54234.1"/>
    </source>
</evidence>
<dbReference type="EC" id="3.5.1.2" evidence="12"/>
<dbReference type="EC" id="4.3.2.10" evidence="12"/>
<evidence type="ECO:0000256" key="10">
    <source>
        <dbReference type="ARBA" id="ARBA00047838"/>
    </source>
</evidence>
<evidence type="ECO:0000256" key="8">
    <source>
        <dbReference type="ARBA" id="ARBA00023102"/>
    </source>
</evidence>